<accession>A0AAF0JCW5</accession>
<gene>
    <name evidence="2" type="ORF">MPSI1_000680</name>
</gene>
<dbReference type="InterPro" id="IPR012340">
    <property type="entry name" value="NA-bd_OB-fold"/>
</dbReference>
<evidence type="ECO:0000313" key="2">
    <source>
        <dbReference type="EMBL" id="WFD42043.1"/>
    </source>
</evidence>
<dbReference type="Proteomes" id="UP001214628">
    <property type="component" value="Chromosome 1"/>
</dbReference>
<dbReference type="EMBL" id="CP118375">
    <property type="protein sequence ID" value="WFD42043.1"/>
    <property type="molecule type" value="Genomic_DNA"/>
</dbReference>
<reference evidence="2" key="1">
    <citation type="submission" date="2023-02" db="EMBL/GenBank/DDBJ databases">
        <title>Mating type loci evolution in Malassezia.</title>
        <authorList>
            <person name="Coelho M.A."/>
        </authorList>
    </citation>
    <scope>NUCLEOTIDE SEQUENCE</scope>
    <source>
        <strain evidence="2">CBS 14136</strain>
    </source>
</reference>
<keyword evidence="3" id="KW-1185">Reference proteome</keyword>
<dbReference type="Gene3D" id="2.40.50.140">
    <property type="entry name" value="Nucleic acid-binding proteins"/>
    <property type="match status" value="1"/>
</dbReference>
<protein>
    <submittedName>
        <fullName evidence="2">Uncharacterized protein</fullName>
    </submittedName>
</protein>
<dbReference type="AlphaFoldDB" id="A0AAF0JCW5"/>
<organism evidence="2 3">
    <name type="scientific">Malassezia psittaci</name>
    <dbReference type="NCBI Taxonomy" id="1821823"/>
    <lineage>
        <taxon>Eukaryota</taxon>
        <taxon>Fungi</taxon>
        <taxon>Dikarya</taxon>
        <taxon>Basidiomycota</taxon>
        <taxon>Ustilaginomycotina</taxon>
        <taxon>Malasseziomycetes</taxon>
        <taxon>Malasseziales</taxon>
        <taxon>Malasseziaceae</taxon>
        <taxon>Malassezia</taxon>
    </lineage>
</organism>
<proteinExistence type="predicted"/>
<evidence type="ECO:0000256" key="1">
    <source>
        <dbReference type="SAM" id="MobiDB-lite"/>
    </source>
</evidence>
<evidence type="ECO:0000313" key="3">
    <source>
        <dbReference type="Proteomes" id="UP001214628"/>
    </source>
</evidence>
<sequence length="380" mass="43012">MDVQISKFSKPNEDHGVYSCYVPGQNVHKASPKWRVGDVLRISGRVFERRDASRAVEVETCERVEETEEPQHILRALKLGIETYSYAPNMPPGCHLHHQTNIENLALDSTLVQKDDAAYNMRLRRQRHTNAGALKNTPRNTRHPAKAQEMKSVPPLNTRLHTNNPFEHNRCNENEAQHTPSIQATTGHPRRDGADSKSVPSTQSLVNFLKHYLSRKAANIPKSQILRGPSAIPRFTLSHLKLSASVMSEAGRLILHKRPNSSMSRAQWDQKLDQLLNYCMRKLIRAGVLLNYDKARSFQVICPSLIAAYIAVLVKHTPCRRAADIRCFSSAAMRERVCVADRRLHTVSLIMFDAALELLEQCGLVKKVHNQWCARADSMP</sequence>
<name>A0AAF0JCW5_9BASI</name>
<feature type="region of interest" description="Disordered" evidence="1">
    <location>
        <begin position="126"/>
        <end position="158"/>
    </location>
</feature>